<keyword evidence="4 5" id="KW-0413">Isomerase</keyword>
<dbReference type="HAMAP" id="MF_01080">
    <property type="entry name" value="TruB_bact"/>
    <property type="match status" value="1"/>
</dbReference>
<evidence type="ECO:0000313" key="8">
    <source>
        <dbReference type="EMBL" id="NGO38251.1"/>
    </source>
</evidence>
<dbReference type="InterPro" id="IPR020103">
    <property type="entry name" value="PsdUridine_synth_cat_dom_sf"/>
</dbReference>
<comment type="function">
    <text evidence="5">Responsible for synthesis of pseudouridine from uracil-55 in the psi GC loop of transfer RNAs.</text>
</comment>
<evidence type="ECO:0000259" key="6">
    <source>
        <dbReference type="Pfam" id="PF01509"/>
    </source>
</evidence>
<evidence type="ECO:0000256" key="3">
    <source>
        <dbReference type="ARBA" id="ARBA00022694"/>
    </source>
</evidence>
<dbReference type="Proteomes" id="UP000477311">
    <property type="component" value="Unassembled WGS sequence"/>
</dbReference>
<dbReference type="GO" id="GO:0031119">
    <property type="term" value="P:tRNA pseudouridine synthesis"/>
    <property type="evidence" value="ECO:0007669"/>
    <property type="project" value="UniProtKB-UniRule"/>
</dbReference>
<dbReference type="GO" id="GO:1990481">
    <property type="term" value="P:mRNA pseudouridine synthesis"/>
    <property type="evidence" value="ECO:0007669"/>
    <property type="project" value="TreeGrafter"/>
</dbReference>
<comment type="catalytic activity">
    <reaction evidence="1 5">
        <text>uridine(55) in tRNA = pseudouridine(55) in tRNA</text>
        <dbReference type="Rhea" id="RHEA:42532"/>
        <dbReference type="Rhea" id="RHEA-COMP:10101"/>
        <dbReference type="Rhea" id="RHEA-COMP:10102"/>
        <dbReference type="ChEBI" id="CHEBI:65314"/>
        <dbReference type="ChEBI" id="CHEBI:65315"/>
        <dbReference type="EC" id="5.4.99.25"/>
    </reaction>
</comment>
<feature type="domain" description="Pseudouridine synthase II N-terminal" evidence="6">
    <location>
        <begin position="30"/>
        <end position="178"/>
    </location>
</feature>
<dbReference type="InterPro" id="IPR032819">
    <property type="entry name" value="TruB_C"/>
</dbReference>
<dbReference type="Gene3D" id="3.30.2350.10">
    <property type="entry name" value="Pseudouridine synthase"/>
    <property type="match status" value="1"/>
</dbReference>
<evidence type="ECO:0000256" key="5">
    <source>
        <dbReference type="HAMAP-Rule" id="MF_01080"/>
    </source>
</evidence>
<dbReference type="NCBIfam" id="TIGR00431">
    <property type="entry name" value="TruB"/>
    <property type="match status" value="1"/>
</dbReference>
<sequence>MMDAFTPLDGALLVDKPVGPTSHDVVDAVRRRFKLKKVGHCGTLDPNATGLLVLVLGKGTKLAEKLMADDKVYEGEIRFGVTTDSYDADGKVVATAPVPPLTLEQLNQWAASFVGDLMQVPPMVSAVKKGGVPLYKLARKGVEVEREPRLVHIYRFRFLDYREPVGRFELACTKGTYVRSIAHEIGQKAGCGAHLASLRRIQSGKFHVRDATPMQEVLQWSPEELERHVIPLLELARAAGLLPSK</sequence>
<dbReference type="GO" id="GO:0003723">
    <property type="term" value="F:RNA binding"/>
    <property type="evidence" value="ECO:0007669"/>
    <property type="project" value="InterPro"/>
</dbReference>
<proteinExistence type="inferred from homology"/>
<keyword evidence="3 5" id="KW-0819">tRNA processing</keyword>
<dbReference type="SUPFAM" id="SSF55120">
    <property type="entry name" value="Pseudouridine synthase"/>
    <property type="match status" value="1"/>
</dbReference>
<comment type="similarity">
    <text evidence="2 5">Belongs to the pseudouridine synthase TruB family. Type 1 subfamily.</text>
</comment>
<comment type="caution">
    <text evidence="8">The sequence shown here is derived from an EMBL/GenBank/DDBJ whole genome shotgun (WGS) entry which is preliminary data.</text>
</comment>
<dbReference type="PANTHER" id="PTHR13767:SF2">
    <property type="entry name" value="PSEUDOURIDYLATE SYNTHASE TRUB1"/>
    <property type="match status" value="1"/>
</dbReference>
<dbReference type="InterPro" id="IPR014780">
    <property type="entry name" value="tRNA_psdUridine_synth_TruB"/>
</dbReference>
<dbReference type="CDD" id="cd02573">
    <property type="entry name" value="PseudoU_synth_EcTruB"/>
    <property type="match status" value="1"/>
</dbReference>
<evidence type="ECO:0000256" key="1">
    <source>
        <dbReference type="ARBA" id="ARBA00000385"/>
    </source>
</evidence>
<evidence type="ECO:0000313" key="9">
    <source>
        <dbReference type="Proteomes" id="UP000477311"/>
    </source>
</evidence>
<organism evidence="8 9">
    <name type="scientific">Limisphaera ngatamarikiensis</name>
    <dbReference type="NCBI Taxonomy" id="1324935"/>
    <lineage>
        <taxon>Bacteria</taxon>
        <taxon>Pseudomonadati</taxon>
        <taxon>Verrucomicrobiota</taxon>
        <taxon>Verrucomicrobiia</taxon>
        <taxon>Limisphaerales</taxon>
        <taxon>Limisphaeraceae</taxon>
        <taxon>Limisphaera</taxon>
    </lineage>
</organism>
<dbReference type="InterPro" id="IPR002501">
    <property type="entry name" value="PsdUridine_synth_N"/>
</dbReference>
<evidence type="ECO:0000256" key="4">
    <source>
        <dbReference type="ARBA" id="ARBA00023235"/>
    </source>
</evidence>
<dbReference type="Pfam" id="PF01509">
    <property type="entry name" value="TruB_N"/>
    <property type="match status" value="1"/>
</dbReference>
<name>A0A6M1RSD9_9BACT</name>
<dbReference type="EMBL" id="JAAKYA010000012">
    <property type="protein sequence ID" value="NGO38251.1"/>
    <property type="molecule type" value="Genomic_DNA"/>
</dbReference>
<dbReference type="PANTHER" id="PTHR13767">
    <property type="entry name" value="TRNA-PSEUDOURIDINE SYNTHASE"/>
    <property type="match status" value="1"/>
</dbReference>
<keyword evidence="9" id="KW-1185">Reference proteome</keyword>
<reference evidence="8 9" key="1">
    <citation type="submission" date="2020-02" db="EMBL/GenBank/DDBJ databases">
        <title>Draft genome sequence of Limisphaera ngatamarikiensis NGM72.4T, a thermophilic Verrucomicrobia grouped in subdivision 3.</title>
        <authorList>
            <person name="Carere C.R."/>
            <person name="Steen J."/>
            <person name="Hugenholtz P."/>
            <person name="Stott M.B."/>
        </authorList>
    </citation>
    <scope>NUCLEOTIDE SEQUENCE [LARGE SCALE GENOMIC DNA]</scope>
    <source>
        <strain evidence="8 9">NGM72.4</strain>
    </source>
</reference>
<dbReference type="EC" id="5.4.99.25" evidence="5"/>
<dbReference type="RefSeq" id="WP_165105611.1">
    <property type="nucleotide sequence ID" value="NZ_JAAKYA010000012.1"/>
</dbReference>
<dbReference type="GO" id="GO:0160148">
    <property type="term" value="F:tRNA pseudouridine(55) synthase activity"/>
    <property type="evidence" value="ECO:0007669"/>
    <property type="project" value="UniProtKB-EC"/>
</dbReference>
<dbReference type="Pfam" id="PF16198">
    <property type="entry name" value="TruB_C_2"/>
    <property type="match status" value="1"/>
</dbReference>
<gene>
    <name evidence="5 8" type="primary">truB</name>
    <name evidence="8" type="ORF">G4L39_02420</name>
</gene>
<dbReference type="AlphaFoldDB" id="A0A6M1RSD9"/>
<evidence type="ECO:0000259" key="7">
    <source>
        <dbReference type="Pfam" id="PF16198"/>
    </source>
</evidence>
<accession>A0A6M1RSD9</accession>
<feature type="domain" description="tRNA pseudouridylate synthase B C-terminal" evidence="7">
    <location>
        <begin position="179"/>
        <end position="232"/>
    </location>
</feature>
<feature type="active site" description="Nucleophile" evidence="5">
    <location>
        <position position="45"/>
    </location>
</feature>
<protein>
    <recommendedName>
        <fullName evidence="5">tRNA pseudouridine synthase B</fullName>
        <ecNumber evidence="5">5.4.99.25</ecNumber>
    </recommendedName>
    <alternativeName>
        <fullName evidence="5">tRNA pseudouridine(55) synthase</fullName>
        <shortName evidence="5">Psi55 synthase</shortName>
    </alternativeName>
    <alternativeName>
        <fullName evidence="5">tRNA pseudouridylate synthase</fullName>
    </alternativeName>
    <alternativeName>
        <fullName evidence="5">tRNA-uridine isomerase</fullName>
    </alternativeName>
</protein>
<evidence type="ECO:0000256" key="2">
    <source>
        <dbReference type="ARBA" id="ARBA00005642"/>
    </source>
</evidence>